<dbReference type="GO" id="GO:0047134">
    <property type="term" value="F:protein-disulfide reductase [NAD(P)H] activity"/>
    <property type="evidence" value="ECO:0007669"/>
    <property type="project" value="TreeGrafter"/>
</dbReference>
<evidence type="ECO:0000256" key="11">
    <source>
        <dbReference type="HAMAP-Rule" id="MF_01479"/>
    </source>
</evidence>
<comment type="PTM">
    <text evidence="11">Upon Fe-S cluster removal intramolecular disulfide bonds are formed.</text>
</comment>
<comment type="PTM">
    <text evidence="11">The Fe-S cluster can be nitrosylated by nitric oxide (NO).</text>
</comment>
<sequence>MNTTSSDWREASACSTANLINIAPEIAGRQADVFFPVGSTSSARNQRVIAQAKAVCAQCPVRSECLADALDAGLDDGVFGGLTAEERRQLTRPVVA</sequence>
<evidence type="ECO:0000256" key="5">
    <source>
        <dbReference type="ARBA" id="ARBA00023004"/>
    </source>
</evidence>
<gene>
    <name evidence="11" type="primary">whiB</name>
    <name evidence="13" type="ORF">EIY87_00200</name>
</gene>
<keyword evidence="7 11" id="KW-0805">Transcription regulation</keyword>
<dbReference type="PROSITE" id="PS51674">
    <property type="entry name" value="4FE4S_WBL"/>
    <property type="match status" value="1"/>
</dbReference>
<dbReference type="Pfam" id="PF02467">
    <property type="entry name" value="Whib"/>
    <property type="match status" value="1"/>
</dbReference>
<evidence type="ECO:0000256" key="7">
    <source>
        <dbReference type="ARBA" id="ARBA00023015"/>
    </source>
</evidence>
<dbReference type="EMBL" id="RSEC01000002">
    <property type="protein sequence ID" value="RSD26442.1"/>
    <property type="molecule type" value="Genomic_DNA"/>
</dbReference>
<evidence type="ECO:0000256" key="6">
    <source>
        <dbReference type="ARBA" id="ARBA00023014"/>
    </source>
</evidence>
<keyword evidence="8 11" id="KW-0238">DNA-binding</keyword>
<dbReference type="GO" id="GO:0035731">
    <property type="term" value="F:dinitrosyl-iron complex binding"/>
    <property type="evidence" value="ECO:0007669"/>
    <property type="project" value="UniProtKB-UniRule"/>
</dbReference>
<keyword evidence="3" id="KW-0004">4Fe-4S</keyword>
<protein>
    <recommendedName>
        <fullName evidence="11">Transcriptional regulator WhiB</fullName>
    </recommendedName>
</protein>
<dbReference type="InterPro" id="IPR003482">
    <property type="entry name" value="Whib"/>
</dbReference>
<dbReference type="AlphaFoldDB" id="A0A3R9F0L1"/>
<dbReference type="GO" id="GO:0003677">
    <property type="term" value="F:DNA binding"/>
    <property type="evidence" value="ECO:0007669"/>
    <property type="project" value="UniProtKB-UniRule"/>
</dbReference>
<dbReference type="GO" id="GO:0046872">
    <property type="term" value="F:metal ion binding"/>
    <property type="evidence" value="ECO:0007669"/>
    <property type="project" value="UniProtKB-KW"/>
</dbReference>
<dbReference type="HAMAP" id="MF_01479">
    <property type="entry name" value="WhiB"/>
    <property type="match status" value="1"/>
</dbReference>
<keyword evidence="6" id="KW-0411">Iron-sulfur</keyword>
<dbReference type="PANTHER" id="PTHR38839">
    <property type="entry name" value="TRANSCRIPTIONAL REGULATOR WHID-RELATED"/>
    <property type="match status" value="1"/>
</dbReference>
<dbReference type="Proteomes" id="UP000267081">
    <property type="component" value="Unassembled WGS sequence"/>
</dbReference>
<comment type="caution">
    <text evidence="11">Lacks conserved residue(s) required for the propagation of feature annotation.</text>
</comment>
<reference evidence="13 14" key="1">
    <citation type="submission" date="2018-12" db="EMBL/GenBank/DDBJ databases">
        <title>Amycolatopsis eburnea sp. nov. actinomycete associate with arbuscular mycorrhiza fungal spore.</title>
        <authorList>
            <person name="Lumyong S."/>
            <person name="Chaiya L."/>
        </authorList>
    </citation>
    <scope>NUCLEOTIDE SEQUENCE [LARGE SCALE GENOMIC DNA]</scope>
    <source>
        <strain evidence="13 14">GLM-1</strain>
    </source>
</reference>
<evidence type="ECO:0000256" key="3">
    <source>
        <dbReference type="ARBA" id="ARBA00022485"/>
    </source>
</evidence>
<keyword evidence="4" id="KW-0479">Metal-binding</keyword>
<keyword evidence="10 11" id="KW-0804">Transcription</keyword>
<dbReference type="InterPro" id="IPR034768">
    <property type="entry name" value="4FE4S_WBL"/>
</dbReference>
<name>A0A3R9F0L1_9PSEU</name>
<keyword evidence="9 11" id="KW-1015">Disulfide bond</keyword>
<evidence type="ECO:0000256" key="4">
    <source>
        <dbReference type="ARBA" id="ARBA00022723"/>
    </source>
</evidence>
<evidence type="ECO:0000256" key="10">
    <source>
        <dbReference type="ARBA" id="ARBA00023163"/>
    </source>
</evidence>
<dbReference type="OrthoDB" id="8104048at2"/>
<dbReference type="GO" id="GO:0005737">
    <property type="term" value="C:cytoplasm"/>
    <property type="evidence" value="ECO:0007669"/>
    <property type="project" value="UniProtKB-SubCell"/>
</dbReference>
<proteinExistence type="inferred from homology"/>
<comment type="function">
    <text evidence="11">Acts as a transcriptional regulator. Probably redox-responsive. The apo- but not holo-form probably binds DNA.</text>
</comment>
<evidence type="ECO:0000313" key="13">
    <source>
        <dbReference type="EMBL" id="RSD26442.1"/>
    </source>
</evidence>
<comment type="subcellular location">
    <subcellularLocation>
        <location evidence="1 11">Cytoplasm</location>
    </subcellularLocation>
</comment>
<dbReference type="GO" id="GO:0051539">
    <property type="term" value="F:4 iron, 4 sulfur cluster binding"/>
    <property type="evidence" value="ECO:0007669"/>
    <property type="project" value="UniProtKB-UniRule"/>
</dbReference>
<feature type="domain" description="4Fe-4S Wbl-type" evidence="12">
    <location>
        <begin position="13"/>
        <end position="89"/>
    </location>
</feature>
<comment type="cofactor">
    <cofactor evidence="11">
        <name>[4Fe-4S] cluster</name>
        <dbReference type="ChEBI" id="CHEBI:49883"/>
    </cofactor>
    <text evidence="11">Binds 1 [4Fe-4S] cluster per subunit. Following nitrosylation of the [4Fe-4S] cluster binds 1 [4Fe-8(NO)] cluster per subunit.</text>
</comment>
<keyword evidence="11" id="KW-0963">Cytoplasm</keyword>
<dbReference type="GO" id="GO:0045454">
    <property type="term" value="P:cell redox homeostasis"/>
    <property type="evidence" value="ECO:0007669"/>
    <property type="project" value="TreeGrafter"/>
</dbReference>
<comment type="caution">
    <text evidence="13">The sequence shown here is derived from an EMBL/GenBank/DDBJ whole genome shotgun (WGS) entry which is preliminary data.</text>
</comment>
<evidence type="ECO:0000313" key="14">
    <source>
        <dbReference type="Proteomes" id="UP000267081"/>
    </source>
</evidence>
<organism evidence="13 14">
    <name type="scientific">Amycolatopsis eburnea</name>
    <dbReference type="NCBI Taxonomy" id="2267691"/>
    <lineage>
        <taxon>Bacteria</taxon>
        <taxon>Bacillati</taxon>
        <taxon>Actinomycetota</taxon>
        <taxon>Actinomycetes</taxon>
        <taxon>Pseudonocardiales</taxon>
        <taxon>Pseudonocardiaceae</taxon>
        <taxon>Amycolatopsis</taxon>
    </lineage>
</organism>
<evidence type="ECO:0000259" key="12">
    <source>
        <dbReference type="PROSITE" id="PS51674"/>
    </source>
</evidence>
<dbReference type="GO" id="GO:0045892">
    <property type="term" value="P:negative regulation of DNA-templated transcription"/>
    <property type="evidence" value="ECO:0007669"/>
    <property type="project" value="TreeGrafter"/>
</dbReference>
<comment type="similarity">
    <text evidence="2 11">Belongs to the WhiB family.</text>
</comment>
<evidence type="ECO:0000256" key="8">
    <source>
        <dbReference type="ARBA" id="ARBA00023125"/>
    </source>
</evidence>
<keyword evidence="14" id="KW-1185">Reference proteome</keyword>
<evidence type="ECO:0000256" key="1">
    <source>
        <dbReference type="ARBA" id="ARBA00004496"/>
    </source>
</evidence>
<keyword evidence="5" id="KW-0408">Iron</keyword>
<evidence type="ECO:0000256" key="2">
    <source>
        <dbReference type="ARBA" id="ARBA00006597"/>
    </source>
</evidence>
<accession>A0A3R9F0L1</accession>
<evidence type="ECO:0000256" key="9">
    <source>
        <dbReference type="ARBA" id="ARBA00023157"/>
    </source>
</evidence>
<dbReference type="RefSeq" id="WP_125305574.1">
    <property type="nucleotide sequence ID" value="NZ_RSEC01000002.1"/>
</dbReference>